<sequence length="368" mass="40704">MASTRNRMRNILRICLMGMLLQCVIRRDFVSARRSRHLVHHSRLPMSGEGNLDLNRYNLNHFNHLERERPSINRTLTPTNVTGQLGATVYLHCVVHNLGQKTVTWHRHSDYHVLTVGLMTYTTDERFSAVRSELPTVLASGTLSPTEPPSAIGPIEDWMLQIRGVAESDAGEYECNVNTQHPIISLNVTLSVLAPHASIVESPELYVNRGSTIKLTCIIHDCPQPLTHIFWYHQDKVINYERHANITIERATPSSNEVSGWSASAGSWNSSGVPQRGSVSTQVSRLLIPAASAEHSGRYTCAPIHSNAVVVHVHVLHAEEHLARKSHEASSAGSTGSPADRPWSLSIHASLSLLALELFFLLVVASTT</sequence>
<proteinExistence type="predicted"/>
<feature type="domain" description="Ig-like" evidence="2">
    <location>
        <begin position="195"/>
        <end position="312"/>
    </location>
</feature>
<feature type="signal peptide" evidence="1">
    <location>
        <begin position="1"/>
        <end position="26"/>
    </location>
</feature>
<dbReference type="SUPFAM" id="SSF48726">
    <property type="entry name" value="Immunoglobulin"/>
    <property type="match status" value="2"/>
</dbReference>
<dbReference type="OrthoDB" id="5969816at2759"/>
<dbReference type="InterPro" id="IPR007110">
    <property type="entry name" value="Ig-like_dom"/>
</dbReference>
<dbReference type="EnsemblMetazoa" id="XM_022816187">
    <property type="protein sequence ID" value="XP_022671922"/>
    <property type="gene ID" value="LOC111254871"/>
</dbReference>
<dbReference type="InterPro" id="IPR036179">
    <property type="entry name" value="Ig-like_dom_sf"/>
</dbReference>
<dbReference type="InterPro" id="IPR013106">
    <property type="entry name" value="Ig_V-set"/>
</dbReference>
<dbReference type="GeneID" id="111254871"/>
<dbReference type="PANTHER" id="PTHR23279">
    <property type="entry name" value="DEFECTIVE PROBOSCIS EXTENSION RESPONSE DPR -RELATED"/>
    <property type="match status" value="1"/>
</dbReference>
<protein>
    <recommendedName>
        <fullName evidence="2">Ig-like domain-containing protein</fullName>
    </recommendedName>
</protein>
<evidence type="ECO:0000313" key="3">
    <source>
        <dbReference type="EnsemblMetazoa" id="XP_022671922"/>
    </source>
</evidence>
<keyword evidence="4" id="KW-1185">Reference proteome</keyword>
<feature type="domain" description="Ig-like" evidence="2">
    <location>
        <begin position="70"/>
        <end position="191"/>
    </location>
</feature>
<accession>A0A7M7KTU5</accession>
<evidence type="ECO:0000313" key="4">
    <source>
        <dbReference type="Proteomes" id="UP000594260"/>
    </source>
</evidence>
<evidence type="ECO:0000256" key="1">
    <source>
        <dbReference type="SAM" id="SignalP"/>
    </source>
</evidence>
<dbReference type="Pfam" id="PF07686">
    <property type="entry name" value="V-set"/>
    <property type="match status" value="1"/>
</dbReference>
<dbReference type="Gene3D" id="2.60.40.10">
    <property type="entry name" value="Immunoglobulins"/>
    <property type="match status" value="2"/>
</dbReference>
<dbReference type="GO" id="GO:0050808">
    <property type="term" value="P:synapse organization"/>
    <property type="evidence" value="ECO:0007669"/>
    <property type="project" value="TreeGrafter"/>
</dbReference>
<dbReference type="InterPro" id="IPR013783">
    <property type="entry name" value="Ig-like_fold"/>
</dbReference>
<dbReference type="GO" id="GO:0032589">
    <property type="term" value="C:neuron projection membrane"/>
    <property type="evidence" value="ECO:0007669"/>
    <property type="project" value="TreeGrafter"/>
</dbReference>
<dbReference type="SMART" id="SM00408">
    <property type="entry name" value="IGc2"/>
    <property type="match status" value="2"/>
</dbReference>
<dbReference type="InterPro" id="IPR003598">
    <property type="entry name" value="Ig_sub2"/>
</dbReference>
<dbReference type="RefSeq" id="XP_022671922.1">
    <property type="nucleotide sequence ID" value="XM_022816187.1"/>
</dbReference>
<dbReference type="InterPro" id="IPR003599">
    <property type="entry name" value="Ig_sub"/>
</dbReference>
<evidence type="ECO:0000259" key="2">
    <source>
        <dbReference type="PROSITE" id="PS50835"/>
    </source>
</evidence>
<dbReference type="PANTHER" id="PTHR23279:SF46">
    <property type="entry name" value="DEFECTIVE PROBOSCIS EXTENSION RESPONSE 10, ISOFORM A-RELATED"/>
    <property type="match status" value="1"/>
</dbReference>
<organism evidence="3 4">
    <name type="scientific">Varroa destructor</name>
    <name type="common">Honeybee mite</name>
    <dbReference type="NCBI Taxonomy" id="109461"/>
    <lineage>
        <taxon>Eukaryota</taxon>
        <taxon>Metazoa</taxon>
        <taxon>Ecdysozoa</taxon>
        <taxon>Arthropoda</taxon>
        <taxon>Chelicerata</taxon>
        <taxon>Arachnida</taxon>
        <taxon>Acari</taxon>
        <taxon>Parasitiformes</taxon>
        <taxon>Mesostigmata</taxon>
        <taxon>Gamasina</taxon>
        <taxon>Dermanyssoidea</taxon>
        <taxon>Varroidae</taxon>
        <taxon>Varroa</taxon>
    </lineage>
</organism>
<dbReference type="InterPro" id="IPR037448">
    <property type="entry name" value="Zig-8"/>
</dbReference>
<keyword evidence="1" id="KW-0732">Signal</keyword>
<dbReference type="KEGG" id="vde:111254871"/>
<dbReference type="Proteomes" id="UP000594260">
    <property type="component" value="Unplaced"/>
</dbReference>
<dbReference type="SMART" id="SM00409">
    <property type="entry name" value="IG"/>
    <property type="match status" value="2"/>
</dbReference>
<dbReference type="Pfam" id="PF13927">
    <property type="entry name" value="Ig_3"/>
    <property type="match status" value="1"/>
</dbReference>
<name>A0A7M7KTU5_VARDE</name>
<feature type="chain" id="PRO_5029802081" description="Ig-like domain-containing protein" evidence="1">
    <location>
        <begin position="27"/>
        <end position="368"/>
    </location>
</feature>
<dbReference type="InParanoid" id="A0A7M7KTU5"/>
<reference evidence="3" key="1">
    <citation type="submission" date="2021-01" db="UniProtKB">
        <authorList>
            <consortium name="EnsemblMetazoa"/>
        </authorList>
    </citation>
    <scope>IDENTIFICATION</scope>
</reference>
<dbReference type="AlphaFoldDB" id="A0A7M7KTU5"/>
<dbReference type="PROSITE" id="PS50835">
    <property type="entry name" value="IG_LIKE"/>
    <property type="match status" value="2"/>
</dbReference>